<dbReference type="RefSeq" id="WP_073312743.1">
    <property type="nucleotide sequence ID" value="NZ_FQZN01000003.1"/>
</dbReference>
<evidence type="ECO:0000313" key="6">
    <source>
        <dbReference type="EMBL" id="SHI51697.1"/>
    </source>
</evidence>
<keyword evidence="4" id="KW-0812">Transmembrane</keyword>
<dbReference type="GO" id="GO:0003700">
    <property type="term" value="F:DNA-binding transcription factor activity"/>
    <property type="evidence" value="ECO:0007669"/>
    <property type="project" value="InterPro"/>
</dbReference>
<protein>
    <submittedName>
        <fullName evidence="6">Ligand-binding sensor domain-containing protein</fullName>
    </submittedName>
</protein>
<dbReference type="PROSITE" id="PS01124">
    <property type="entry name" value="HTH_ARAC_FAMILY_2"/>
    <property type="match status" value="1"/>
</dbReference>
<evidence type="ECO:0000256" key="1">
    <source>
        <dbReference type="ARBA" id="ARBA00022553"/>
    </source>
</evidence>
<keyword evidence="1" id="KW-0597">Phosphoprotein</keyword>
<gene>
    <name evidence="6" type="ORF">SAMN05444350_103134</name>
</gene>
<keyword evidence="4" id="KW-0472">Membrane</keyword>
<dbReference type="Gene3D" id="2.60.40.10">
    <property type="entry name" value="Immunoglobulins"/>
    <property type="match status" value="1"/>
</dbReference>
<dbReference type="EMBL" id="FQZN01000003">
    <property type="protein sequence ID" value="SHI51697.1"/>
    <property type="molecule type" value="Genomic_DNA"/>
</dbReference>
<name>A0A1M6BSN4_9BACE</name>
<keyword evidence="2" id="KW-0805">Transcription regulation</keyword>
<keyword evidence="4" id="KW-1133">Transmembrane helix</keyword>
<dbReference type="PANTHER" id="PTHR43547:SF2">
    <property type="entry name" value="HYBRID SIGNAL TRANSDUCTION HISTIDINE KINASE C"/>
    <property type="match status" value="1"/>
</dbReference>
<sequence length="936" mass="106344">MSLGKHILVLVILFIRVFNIFASSSDYIIYSIGNEETNCKFEDNRVNCIYKDSDGFIWIGTGGSVERINGKYTSIYHFAGLQESNTPSPFLVNALIENRKHDFWAGNIQGLFRMNHEKHTLERVFTEEINFSVQSLEKDEENRLYIGTVNGLYIYDGKQLRHIIIDEKNMLSANNRILDIAVRNHNSVWLLTSNGVVICDAKSGALKQYKCTLPSCGQLKCLVRVDEMLYIGTEKGGIITFDLLQQRFTPYWNEVKIPISRLAYEKGILGVATNGQGIYLLSLPEGKTVYSATCGTESGQDLLSNVISSILISQGDVWCGTGYYLGMNILRKKNESFQHYDKGIFKTKSIAIRSCLPTREYDFIGTREGFYYLHKESGKMHYVNVRKDKSGLLRSNLIFSFHEYEGGLLVGTCGGGLSAFSPQTGTFKETPLTRACISNDIFMFLEDENGKLWLSTSDGLYSYDKQTQMVQEYNASNSGMPGNIVYGIYIDSAKRFWVGTDKGLAIFDRQTGKCDQSILPEVYRKEAIRYIYEGRDGTLFFCQLNNRLLVANKTLNHFHYLSPICPNLTQDDQGFYWLGQWDGLLRIDEELKSYTFFPSINGINTNAGPPILKDKDGMLWVCGMKGLFTVNPQADFPPSPVQITEMCINGKPYADDYKLKADSILYLKANENTVTFRFASLGYEKQELIKYEYMLQGKDSTWIVLSNDDKVSYFDLPSGKYTFQVRKFLNSDSMARVSFTIGSNRSWVYYIGITLIIVIAISLFVFQKKKVIASVSSHTTPLLSDDKQPKIPQPKNVLPGAMPDIKVADQPVESYVKLSEKEAAEVIDALKKYMQEQQAYLNVDLKQSEVAVAIGYPTYLLSAIFTHYLKMGYYDFVNSYRVERFKQSVSEGKHKKYTLVTLAEKCGFKSKASFFRAFKKFTGSTPNEYIQQFDKE</sequence>
<evidence type="ECO:0000313" key="7">
    <source>
        <dbReference type="Proteomes" id="UP000184192"/>
    </source>
</evidence>
<reference evidence="7" key="1">
    <citation type="submission" date="2016-11" db="EMBL/GenBank/DDBJ databases">
        <authorList>
            <person name="Varghese N."/>
            <person name="Submissions S."/>
        </authorList>
    </citation>
    <scope>NUCLEOTIDE SEQUENCE [LARGE SCALE GENOMIC DNA]</scope>
    <source>
        <strain evidence="7">DSM 26884</strain>
    </source>
</reference>
<dbReference type="Gene3D" id="1.10.10.60">
    <property type="entry name" value="Homeodomain-like"/>
    <property type="match status" value="1"/>
</dbReference>
<dbReference type="GeneID" id="92710952"/>
<dbReference type="Pfam" id="PF12833">
    <property type="entry name" value="HTH_18"/>
    <property type="match status" value="1"/>
</dbReference>
<keyword evidence="3" id="KW-0804">Transcription</keyword>
<dbReference type="Pfam" id="PF07495">
    <property type="entry name" value="Y_Y_Y"/>
    <property type="match status" value="1"/>
</dbReference>
<dbReference type="Proteomes" id="UP000184192">
    <property type="component" value="Unassembled WGS sequence"/>
</dbReference>
<evidence type="ECO:0000256" key="4">
    <source>
        <dbReference type="SAM" id="Phobius"/>
    </source>
</evidence>
<feature type="domain" description="HTH araC/xylS-type" evidence="5">
    <location>
        <begin position="828"/>
        <end position="932"/>
    </location>
</feature>
<dbReference type="eggNOG" id="COG3292">
    <property type="taxonomic scope" value="Bacteria"/>
</dbReference>
<accession>A0A1M6BSN4</accession>
<dbReference type="InterPro" id="IPR011123">
    <property type="entry name" value="Y_Y_Y"/>
</dbReference>
<dbReference type="InterPro" id="IPR011110">
    <property type="entry name" value="Reg_prop"/>
</dbReference>
<dbReference type="SUPFAM" id="SSF46689">
    <property type="entry name" value="Homeodomain-like"/>
    <property type="match status" value="1"/>
</dbReference>
<dbReference type="InterPro" id="IPR018060">
    <property type="entry name" value="HTH_AraC"/>
</dbReference>
<dbReference type="PANTHER" id="PTHR43547">
    <property type="entry name" value="TWO-COMPONENT HISTIDINE KINASE"/>
    <property type="match status" value="1"/>
</dbReference>
<dbReference type="SUPFAM" id="SSF63829">
    <property type="entry name" value="Calcium-dependent phosphotriesterase"/>
    <property type="match status" value="2"/>
</dbReference>
<feature type="transmembrane region" description="Helical" evidence="4">
    <location>
        <begin position="747"/>
        <end position="766"/>
    </location>
</feature>
<dbReference type="Pfam" id="PF07494">
    <property type="entry name" value="Reg_prop"/>
    <property type="match status" value="2"/>
</dbReference>
<keyword evidence="7" id="KW-1185">Reference proteome</keyword>
<dbReference type="GO" id="GO:0043565">
    <property type="term" value="F:sequence-specific DNA binding"/>
    <property type="evidence" value="ECO:0007669"/>
    <property type="project" value="InterPro"/>
</dbReference>
<organism evidence="6 7">
    <name type="scientific">Bacteroides stercorirosoris</name>
    <dbReference type="NCBI Taxonomy" id="871324"/>
    <lineage>
        <taxon>Bacteria</taxon>
        <taxon>Pseudomonadati</taxon>
        <taxon>Bacteroidota</taxon>
        <taxon>Bacteroidia</taxon>
        <taxon>Bacteroidales</taxon>
        <taxon>Bacteroidaceae</taxon>
        <taxon>Bacteroides</taxon>
    </lineage>
</organism>
<dbReference type="GO" id="GO:0000155">
    <property type="term" value="F:phosphorelay sensor kinase activity"/>
    <property type="evidence" value="ECO:0007669"/>
    <property type="project" value="TreeGrafter"/>
</dbReference>
<dbReference type="InterPro" id="IPR015943">
    <property type="entry name" value="WD40/YVTN_repeat-like_dom_sf"/>
</dbReference>
<dbReference type="InterPro" id="IPR013783">
    <property type="entry name" value="Ig-like_fold"/>
</dbReference>
<dbReference type="AlphaFoldDB" id="A0A1M6BSN4"/>
<evidence type="ECO:0000259" key="5">
    <source>
        <dbReference type="PROSITE" id="PS01124"/>
    </source>
</evidence>
<evidence type="ECO:0000256" key="3">
    <source>
        <dbReference type="ARBA" id="ARBA00023163"/>
    </source>
</evidence>
<evidence type="ECO:0000256" key="2">
    <source>
        <dbReference type="ARBA" id="ARBA00023015"/>
    </source>
</evidence>
<dbReference type="SMART" id="SM00342">
    <property type="entry name" value="HTH_ARAC"/>
    <property type="match status" value="1"/>
</dbReference>
<proteinExistence type="predicted"/>
<dbReference type="Gene3D" id="2.130.10.10">
    <property type="entry name" value="YVTN repeat-like/Quinoprotein amine dehydrogenase"/>
    <property type="match status" value="3"/>
</dbReference>
<dbReference type="InterPro" id="IPR009057">
    <property type="entry name" value="Homeodomain-like_sf"/>
</dbReference>